<dbReference type="RefSeq" id="WP_014798853.1">
    <property type="nucleotide sequence ID" value="NC_018018.1"/>
</dbReference>
<proteinExistence type="predicted"/>
<accession>I4AN87</accession>
<dbReference type="EMBL" id="CP003345">
    <property type="protein sequence ID" value="AFM05422.1"/>
    <property type="molecule type" value="Genomic_DNA"/>
</dbReference>
<dbReference type="HOGENOM" id="CLU_2553286_0_0_10"/>
<evidence type="ECO:0000313" key="2">
    <source>
        <dbReference type="Proteomes" id="UP000006054"/>
    </source>
</evidence>
<dbReference type="AlphaFoldDB" id="I4AN87"/>
<dbReference type="STRING" id="880071.Fleli_3082"/>
<evidence type="ECO:0000313" key="1">
    <source>
        <dbReference type="EMBL" id="AFM05422.1"/>
    </source>
</evidence>
<dbReference type="OrthoDB" id="1261607at2"/>
<dbReference type="KEGG" id="fli:Fleli_3082"/>
<sequence length="82" mass="10144">MTKEEYETLNQEEKVKYWSGTLHQEMRWNVESGINAYDVFSKEWLEEVKPIEPNIEEILKEVIEKHWKNYWNKQKIWEALKT</sequence>
<organism evidence="1 2">
    <name type="scientific">Bernardetia litoralis (strain ATCC 23117 / DSM 6794 / NBRC 15988 / NCIMB 1366 / Fx l1 / Sio-4)</name>
    <name type="common">Flexibacter litoralis</name>
    <dbReference type="NCBI Taxonomy" id="880071"/>
    <lineage>
        <taxon>Bacteria</taxon>
        <taxon>Pseudomonadati</taxon>
        <taxon>Bacteroidota</taxon>
        <taxon>Cytophagia</taxon>
        <taxon>Cytophagales</taxon>
        <taxon>Bernardetiaceae</taxon>
        <taxon>Bernardetia</taxon>
    </lineage>
</organism>
<protein>
    <submittedName>
        <fullName evidence="1">Uncharacterized protein</fullName>
    </submittedName>
</protein>
<reference evidence="2" key="1">
    <citation type="submission" date="2012-06" db="EMBL/GenBank/DDBJ databases">
        <title>The complete genome of Flexibacter litoralis DSM 6794.</title>
        <authorList>
            <person name="Lucas S."/>
            <person name="Copeland A."/>
            <person name="Lapidus A."/>
            <person name="Glavina del Rio T."/>
            <person name="Dalin E."/>
            <person name="Tice H."/>
            <person name="Bruce D."/>
            <person name="Goodwin L."/>
            <person name="Pitluck S."/>
            <person name="Peters L."/>
            <person name="Ovchinnikova G."/>
            <person name="Lu M."/>
            <person name="Kyrpides N."/>
            <person name="Mavromatis K."/>
            <person name="Ivanova N."/>
            <person name="Brettin T."/>
            <person name="Detter J.C."/>
            <person name="Han C."/>
            <person name="Larimer F."/>
            <person name="Land M."/>
            <person name="Hauser L."/>
            <person name="Markowitz V."/>
            <person name="Cheng J.-F."/>
            <person name="Hugenholtz P."/>
            <person name="Woyke T."/>
            <person name="Wu D."/>
            <person name="Spring S."/>
            <person name="Lang E."/>
            <person name="Kopitz M."/>
            <person name="Brambilla E."/>
            <person name="Klenk H.-P."/>
            <person name="Eisen J.A."/>
        </authorList>
    </citation>
    <scope>NUCLEOTIDE SEQUENCE [LARGE SCALE GENOMIC DNA]</scope>
    <source>
        <strain evidence="2">ATCC 23117 / DSM 6794 / NBRC 15988 / NCIMB 1366 / Sio-4</strain>
    </source>
</reference>
<gene>
    <name evidence="1" type="ordered locus">Fleli_3082</name>
</gene>
<keyword evidence="2" id="KW-1185">Reference proteome</keyword>
<name>I4AN87_BERLS</name>
<dbReference type="Proteomes" id="UP000006054">
    <property type="component" value="Chromosome"/>
</dbReference>